<dbReference type="GO" id="GO:0035861">
    <property type="term" value="C:site of double-strand break"/>
    <property type="evidence" value="ECO:0007669"/>
    <property type="project" value="TreeGrafter"/>
</dbReference>
<dbReference type="InterPro" id="IPR018838">
    <property type="entry name" value="ZGRF1-like_N"/>
</dbReference>
<dbReference type="InterPro" id="IPR052800">
    <property type="entry name" value="DNA_Repair_Helicase_ZGRF1"/>
</dbReference>
<dbReference type="OrthoDB" id="6513042at2759"/>
<reference evidence="2 3" key="1">
    <citation type="journal article" date="2015" name="Proc. Natl. Acad. Sci. U.S.A.">
        <title>The resurrection genome of Boea hygrometrica: A blueprint for survival of dehydration.</title>
        <authorList>
            <person name="Xiao L."/>
            <person name="Yang G."/>
            <person name="Zhang L."/>
            <person name="Yang X."/>
            <person name="Zhao S."/>
            <person name="Ji Z."/>
            <person name="Zhou Q."/>
            <person name="Hu M."/>
            <person name="Wang Y."/>
            <person name="Chen M."/>
            <person name="Xu Y."/>
            <person name="Jin H."/>
            <person name="Xiao X."/>
            <person name="Hu G."/>
            <person name="Bao F."/>
            <person name="Hu Y."/>
            <person name="Wan P."/>
            <person name="Li L."/>
            <person name="Deng X."/>
            <person name="Kuang T."/>
            <person name="Xiang C."/>
            <person name="Zhu J.K."/>
            <person name="Oliver M.J."/>
            <person name="He Y."/>
        </authorList>
    </citation>
    <scope>NUCLEOTIDE SEQUENCE [LARGE SCALE GENOMIC DNA]</scope>
    <source>
        <strain evidence="3">cv. XS01</strain>
    </source>
</reference>
<organism evidence="2 3">
    <name type="scientific">Dorcoceras hygrometricum</name>
    <dbReference type="NCBI Taxonomy" id="472368"/>
    <lineage>
        <taxon>Eukaryota</taxon>
        <taxon>Viridiplantae</taxon>
        <taxon>Streptophyta</taxon>
        <taxon>Embryophyta</taxon>
        <taxon>Tracheophyta</taxon>
        <taxon>Spermatophyta</taxon>
        <taxon>Magnoliopsida</taxon>
        <taxon>eudicotyledons</taxon>
        <taxon>Gunneridae</taxon>
        <taxon>Pentapetalae</taxon>
        <taxon>asterids</taxon>
        <taxon>lamiids</taxon>
        <taxon>Lamiales</taxon>
        <taxon>Gesneriaceae</taxon>
        <taxon>Didymocarpoideae</taxon>
        <taxon>Trichosporeae</taxon>
        <taxon>Loxocarpinae</taxon>
        <taxon>Dorcoceras</taxon>
    </lineage>
</organism>
<evidence type="ECO:0000313" key="3">
    <source>
        <dbReference type="Proteomes" id="UP000250235"/>
    </source>
</evidence>
<keyword evidence="3" id="KW-1185">Reference proteome</keyword>
<dbReference type="Proteomes" id="UP000250235">
    <property type="component" value="Unassembled WGS sequence"/>
</dbReference>
<evidence type="ECO:0000259" key="1">
    <source>
        <dbReference type="Pfam" id="PF10382"/>
    </source>
</evidence>
<accession>A0A2Z7C9B7</accession>
<dbReference type="EMBL" id="KQ999852">
    <property type="protein sequence ID" value="KZV40928.1"/>
    <property type="molecule type" value="Genomic_DNA"/>
</dbReference>
<dbReference type="PANTHER" id="PTHR28535:SF1">
    <property type="entry name" value="PROTEIN ZGRF1"/>
    <property type="match status" value="1"/>
</dbReference>
<feature type="domain" description="5'-3' DNA helicase ZGRF1-like N-terminal" evidence="1">
    <location>
        <begin position="148"/>
        <end position="220"/>
    </location>
</feature>
<dbReference type="Pfam" id="PF10382">
    <property type="entry name" value="ZGRF1-like_N"/>
    <property type="match status" value="2"/>
</dbReference>
<name>A0A2Z7C9B7_9LAMI</name>
<protein>
    <recommendedName>
        <fullName evidence="1">5'-3' DNA helicase ZGRF1-like N-terminal domain-containing protein</fullName>
    </recommendedName>
</protein>
<gene>
    <name evidence="2" type="ORF">F511_05173</name>
</gene>
<feature type="domain" description="5'-3' DNA helicase ZGRF1-like N-terminal" evidence="1">
    <location>
        <begin position="5"/>
        <end position="76"/>
    </location>
</feature>
<sequence length="459" mass="51190">MGNLKRWSVTYTKHVKQKRKVYQDGYLELGVSGNKIMLYDEYDKLLETRFAKKDDVIKSGESLTFDSYLVDVGELCGGNKPFSSFNCQDNKKVNEALDWRPSIGENSVRLKLSPSQKIIQEFKKSELNKYNSTSSPSSLDMTKSIKTEWQVLYTTQVTQKAKKFHDGFLQLIVRGSQGRQVMLSDTNRRLLDSRFLKKNELVNSGESLAFEGHLVEIGEQDKLPVDLTPPRKSHKIVGKCIPDGQAEVSGNEKFQAASEILSILRKPMIQEKFVSENKHLADSSLHSDIEHHINIYARNCSGTAEAKVIEEVLDDGCCTKILKCESVEILNDAENCFVSENPISQARSSAFCISSGTVNHTKIACNVDGTDNMCYNLAEHGSSLTVASTNDLSSNILEKFYEENKETSSVDHEEGVLGFGMADSNNGVFQDPSGVEQEALTFGFTTEEIADFPSFDLGF</sequence>
<dbReference type="GO" id="GO:0006302">
    <property type="term" value="P:double-strand break repair"/>
    <property type="evidence" value="ECO:0007669"/>
    <property type="project" value="TreeGrafter"/>
</dbReference>
<dbReference type="PANTHER" id="PTHR28535">
    <property type="entry name" value="ZINC FINGER GRF-TYPE CONTAINING 1"/>
    <property type="match status" value="1"/>
</dbReference>
<dbReference type="GO" id="GO:0005634">
    <property type="term" value="C:nucleus"/>
    <property type="evidence" value="ECO:0007669"/>
    <property type="project" value="TreeGrafter"/>
</dbReference>
<proteinExistence type="predicted"/>
<evidence type="ECO:0000313" key="2">
    <source>
        <dbReference type="EMBL" id="KZV40928.1"/>
    </source>
</evidence>
<dbReference type="AlphaFoldDB" id="A0A2Z7C9B7"/>